<evidence type="ECO:0000313" key="1">
    <source>
        <dbReference type="EMBL" id="CAK9860674.1"/>
    </source>
</evidence>
<dbReference type="Proteomes" id="UP001497522">
    <property type="component" value="Chromosome 11"/>
</dbReference>
<protein>
    <submittedName>
        <fullName evidence="1">Uncharacterized protein</fullName>
    </submittedName>
</protein>
<sequence>MQRLNKLCGNENIFSHTRVSRRRLLVEVATGGAVPFPEVAKGVTIHQGIGVDEKVSPTTVQDLPAPEVSINTDKKTENLGAVVGHGVAPSPMKHQETRTTRMAISDAILVGGAGKSAQNTDGVLGSVVEGMNEQLDNVEGLEVKCLTEEDTGILDEERSPKLGLFLNTLTSSEDKEMVDVDGTTETGDASLKVEEPFTSVLPPSAAEDDPVNQRMIMSYTDEQQTYVRQPASKLVDVLVEVSQQEDPSSRTEYGMEIRGDDSRVEAVRMEMPDSFVAPNDSSMVSMQVDCQAYPKPYYIDSSMQSPEVTIGTVVGELDSVNKVASLSLTHAKQEVGAMPLRQHSIALDQDLVVEVSSKGDVIFSNLAHAGNQYSVLDAEMVETNSHGDSSDPGESKHQ</sequence>
<gene>
    <name evidence="1" type="ORF">CSSPJE1EN2_LOCUS3669</name>
</gene>
<name>A0ABP1ADR8_9BRYO</name>
<dbReference type="EMBL" id="OZ023712">
    <property type="protein sequence ID" value="CAK9860674.1"/>
    <property type="molecule type" value="Genomic_DNA"/>
</dbReference>
<accession>A0ABP1ADR8</accession>
<organism evidence="1 2">
    <name type="scientific">Sphagnum jensenii</name>
    <dbReference type="NCBI Taxonomy" id="128206"/>
    <lineage>
        <taxon>Eukaryota</taxon>
        <taxon>Viridiplantae</taxon>
        <taxon>Streptophyta</taxon>
        <taxon>Embryophyta</taxon>
        <taxon>Bryophyta</taxon>
        <taxon>Sphagnophytina</taxon>
        <taxon>Sphagnopsida</taxon>
        <taxon>Sphagnales</taxon>
        <taxon>Sphagnaceae</taxon>
        <taxon>Sphagnum</taxon>
    </lineage>
</organism>
<reference evidence="1" key="1">
    <citation type="submission" date="2024-03" db="EMBL/GenBank/DDBJ databases">
        <authorList>
            <consortium name="ELIXIR-Norway"/>
            <consortium name="Elixir Norway"/>
        </authorList>
    </citation>
    <scope>NUCLEOTIDE SEQUENCE</scope>
</reference>
<keyword evidence="2" id="KW-1185">Reference proteome</keyword>
<evidence type="ECO:0000313" key="2">
    <source>
        <dbReference type="Proteomes" id="UP001497522"/>
    </source>
</evidence>
<proteinExistence type="predicted"/>